<gene>
    <name evidence="2" type="primary">LOC112460601</name>
</gene>
<dbReference type="InterPro" id="IPR016024">
    <property type="entry name" value="ARM-type_fold"/>
</dbReference>
<dbReference type="Gene3D" id="1.10.390.10">
    <property type="entry name" value="Neutral Protease Domain 2"/>
    <property type="match status" value="1"/>
</dbReference>
<reference evidence="2" key="1">
    <citation type="submission" date="2025-08" db="UniProtKB">
        <authorList>
            <consortium name="RefSeq"/>
        </authorList>
    </citation>
    <scope>IDENTIFICATION</scope>
    <source>
        <tissue evidence="2">Whole body</tissue>
    </source>
</reference>
<dbReference type="PANTHER" id="PTHR45726">
    <property type="entry name" value="LEUKOTRIENE A-4 HYDROLASE"/>
    <property type="match status" value="1"/>
</dbReference>
<dbReference type="GO" id="GO:0005829">
    <property type="term" value="C:cytosol"/>
    <property type="evidence" value="ECO:0007669"/>
    <property type="project" value="TreeGrafter"/>
</dbReference>
<organism evidence="1 2">
    <name type="scientific">Temnothorax curvispinosus</name>
    <dbReference type="NCBI Taxonomy" id="300111"/>
    <lineage>
        <taxon>Eukaryota</taxon>
        <taxon>Metazoa</taxon>
        <taxon>Ecdysozoa</taxon>
        <taxon>Arthropoda</taxon>
        <taxon>Hexapoda</taxon>
        <taxon>Insecta</taxon>
        <taxon>Pterygota</taxon>
        <taxon>Neoptera</taxon>
        <taxon>Endopterygota</taxon>
        <taxon>Hymenoptera</taxon>
        <taxon>Apocrita</taxon>
        <taxon>Aculeata</taxon>
        <taxon>Formicoidea</taxon>
        <taxon>Formicidae</taxon>
        <taxon>Myrmicinae</taxon>
        <taxon>Temnothorax</taxon>
    </lineage>
</organism>
<dbReference type="Gene3D" id="1.25.40.320">
    <property type="entry name" value="Peptidase M1, leukotriene A4 hydrolase/aminopeptidase C-terminal domain"/>
    <property type="match status" value="1"/>
</dbReference>
<dbReference type="Proteomes" id="UP000504618">
    <property type="component" value="Unplaced"/>
</dbReference>
<dbReference type="OrthoDB" id="79562at2759"/>
<dbReference type="SUPFAM" id="SSF48371">
    <property type="entry name" value="ARM repeat"/>
    <property type="match status" value="1"/>
</dbReference>
<keyword evidence="1" id="KW-1185">Reference proteome</keyword>
<sequence length="275" mass="32367">MQNEHSTDSLVHKDLTKLPMNIIKYVSEQGCVFLDYLQEVLGGPTEFWSFLVKCFFNRRDFSGSEYLTTNDFKDSLYDHFKEKHGVLDSVKWDEWFNQPGIPPSYRGFMAIEKTDWHRKADSLVDEKEYEKSRDLILEVTRNTDDRAIIEFLTYLLTLPTDLSPAKLLLIERPILEMRPYCEIKFLWLRLCIKNKWSDDGRITKTALNFVCNEYCLPKYACPIFRDLYEWEETRQSAITRFRAIITATDDNRSKMLPETINELSSILGVALEPRA</sequence>
<dbReference type="GeneID" id="112460601"/>
<dbReference type="AlphaFoldDB" id="A0A6J1QKP1"/>
<protein>
    <submittedName>
        <fullName evidence="2">Leukotriene A-4 hydrolase-like</fullName>
    </submittedName>
</protein>
<evidence type="ECO:0000313" key="1">
    <source>
        <dbReference type="Proteomes" id="UP000504618"/>
    </source>
</evidence>
<evidence type="ECO:0000313" key="2">
    <source>
        <dbReference type="RefSeq" id="XP_024881130.1"/>
    </source>
</evidence>
<dbReference type="InterPro" id="IPR038502">
    <property type="entry name" value="M1_LTA-4_hydro/amino_C_sf"/>
</dbReference>
<dbReference type="SUPFAM" id="SSF55486">
    <property type="entry name" value="Metalloproteases ('zincins'), catalytic domain"/>
    <property type="match status" value="1"/>
</dbReference>
<name>A0A6J1QKP1_9HYME</name>
<dbReference type="RefSeq" id="XP_024881130.1">
    <property type="nucleotide sequence ID" value="XM_025025362.1"/>
</dbReference>
<proteinExistence type="predicted"/>
<dbReference type="InterPro" id="IPR034015">
    <property type="entry name" value="M1_LTA4H"/>
</dbReference>
<dbReference type="InterPro" id="IPR027268">
    <property type="entry name" value="Peptidase_M4/M1_CTD_sf"/>
</dbReference>
<dbReference type="GO" id="GO:0004177">
    <property type="term" value="F:aminopeptidase activity"/>
    <property type="evidence" value="ECO:0007669"/>
    <property type="project" value="TreeGrafter"/>
</dbReference>
<dbReference type="GO" id="GO:0004301">
    <property type="term" value="F:epoxide hydrolase activity"/>
    <property type="evidence" value="ECO:0007669"/>
    <property type="project" value="TreeGrafter"/>
</dbReference>
<accession>A0A6J1QKP1</accession>
<dbReference type="PANTHER" id="PTHR45726:SF3">
    <property type="entry name" value="LEUKOTRIENE A-4 HYDROLASE"/>
    <property type="match status" value="1"/>
</dbReference>
<dbReference type="GO" id="GO:0043171">
    <property type="term" value="P:peptide catabolic process"/>
    <property type="evidence" value="ECO:0007669"/>
    <property type="project" value="TreeGrafter"/>
</dbReference>